<accession>A0A6N6N380</accession>
<keyword evidence="2" id="KW-1185">Reference proteome</keyword>
<proteinExistence type="predicted"/>
<name>A0A6N6N380_9BACT</name>
<organism evidence="1 2">
    <name type="scientific">Pseudodesulfovibrio senegalensis</name>
    <dbReference type="NCBI Taxonomy" id="1721087"/>
    <lineage>
        <taxon>Bacteria</taxon>
        <taxon>Pseudomonadati</taxon>
        <taxon>Thermodesulfobacteriota</taxon>
        <taxon>Desulfovibrionia</taxon>
        <taxon>Desulfovibrionales</taxon>
        <taxon>Desulfovibrionaceae</taxon>
    </lineage>
</organism>
<protein>
    <recommendedName>
        <fullName evidence="3">PilZ domain-containing protein</fullName>
    </recommendedName>
</protein>
<reference evidence="1 2" key="1">
    <citation type="journal article" date="2017" name="Int. J. Syst. Evol. Microbiol.">
        <title>Desulfovibrio senegalensis sp. nov., a mesophilic sulfate reducer isolated from marine sediment.</title>
        <authorList>
            <person name="Thioye A."/>
            <person name="Gam Z.B.A."/>
            <person name="Mbengue M."/>
            <person name="Cayol J.L."/>
            <person name="Joseph-Bartoli M."/>
            <person name="Toure-Kane C."/>
            <person name="Labat M."/>
        </authorList>
    </citation>
    <scope>NUCLEOTIDE SEQUENCE [LARGE SCALE GENOMIC DNA]</scope>
    <source>
        <strain evidence="1 2">DSM 101509</strain>
    </source>
</reference>
<dbReference type="EMBL" id="WAIE01000002">
    <property type="protein sequence ID" value="KAB1442285.1"/>
    <property type="molecule type" value="Genomic_DNA"/>
</dbReference>
<dbReference type="AlphaFoldDB" id="A0A6N6N380"/>
<comment type="caution">
    <text evidence="1">The sequence shown here is derived from an EMBL/GenBank/DDBJ whole genome shotgun (WGS) entry which is preliminary data.</text>
</comment>
<dbReference type="OrthoDB" id="9854789at2"/>
<evidence type="ECO:0000313" key="1">
    <source>
        <dbReference type="EMBL" id="KAB1442285.1"/>
    </source>
</evidence>
<sequence>MKDIHDDRQGLYRATRFHLYAKVANQDVAFGVRDISVESLGLSVEGRLTVGMQFSVYIFRGEVPVASNLRVQVVHYEKGYARCSYVDLTRGQAQSLQRIVTRRLVAGAPIQRRRMYS</sequence>
<evidence type="ECO:0000313" key="2">
    <source>
        <dbReference type="Proteomes" id="UP000438699"/>
    </source>
</evidence>
<dbReference type="Gene3D" id="2.40.10.220">
    <property type="entry name" value="predicted glycosyltransferase like domains"/>
    <property type="match status" value="1"/>
</dbReference>
<evidence type="ECO:0008006" key="3">
    <source>
        <dbReference type="Google" id="ProtNLM"/>
    </source>
</evidence>
<dbReference type="RefSeq" id="WP_151150506.1">
    <property type="nucleotide sequence ID" value="NZ_WAIE01000002.1"/>
</dbReference>
<dbReference type="Proteomes" id="UP000438699">
    <property type="component" value="Unassembled WGS sequence"/>
</dbReference>
<gene>
    <name evidence="1" type="ORF">F8A88_07475</name>
</gene>